<reference evidence="8" key="1">
    <citation type="submission" date="2025-08" db="UniProtKB">
        <authorList>
            <consortium name="RefSeq"/>
        </authorList>
    </citation>
    <scope>IDENTIFICATION</scope>
    <source>
        <tissue evidence="8">Muscle</tissue>
    </source>
</reference>
<dbReference type="GO" id="GO:0009897">
    <property type="term" value="C:external side of plasma membrane"/>
    <property type="evidence" value="ECO:0007669"/>
    <property type="project" value="TreeGrafter"/>
</dbReference>
<sequence length="321" mass="33791">AQPGGVPPLGLGINPGRTGGEDGAGAARGPPLPPLPAPRPSSPGPVRCPPWGLSGGPSAPILSPQPQSCPPALAQCGAHRGVCQGVPQPQSCPPALAQCGAHRAAVVGAVGGSVCLSPSPEHGHRSYSRVHWRLNESRKLASWDPQERVQYPGTAHRDRLELLGNFSLRISRLQKGDSGEYQLYLEDATGREDKDSVTLRVYDVVPKPRVRVTVTQDDLQQCNATLECSVGLPEVTYEWIPPRQVLLEGVGGPVQKVSFNPSEGTYVCRVSNPASSNSASLTYRHPCSWAGESSTASSCTATGGLLLLGHLLLLFLHLALA</sequence>
<dbReference type="SUPFAM" id="SSF48726">
    <property type="entry name" value="Immunoglobulin"/>
    <property type="match status" value="2"/>
</dbReference>
<proteinExistence type="predicted"/>
<evidence type="ECO:0000256" key="3">
    <source>
        <dbReference type="ARBA" id="ARBA00023136"/>
    </source>
</evidence>
<dbReference type="Gene3D" id="2.60.40.10">
    <property type="entry name" value="Immunoglobulins"/>
    <property type="match status" value="2"/>
</dbReference>
<dbReference type="GeneID" id="113985299"/>
<feature type="region of interest" description="Disordered" evidence="5">
    <location>
        <begin position="1"/>
        <end position="59"/>
    </location>
</feature>
<evidence type="ECO:0000256" key="4">
    <source>
        <dbReference type="ARBA" id="ARBA00023180"/>
    </source>
</evidence>
<organism evidence="7 8">
    <name type="scientific">Pipra filicauda</name>
    <name type="common">Wire-tailed manakin</name>
    <dbReference type="NCBI Taxonomy" id="649802"/>
    <lineage>
        <taxon>Eukaryota</taxon>
        <taxon>Metazoa</taxon>
        <taxon>Chordata</taxon>
        <taxon>Craniata</taxon>
        <taxon>Vertebrata</taxon>
        <taxon>Euteleostomi</taxon>
        <taxon>Archelosauria</taxon>
        <taxon>Archosauria</taxon>
        <taxon>Dinosauria</taxon>
        <taxon>Saurischia</taxon>
        <taxon>Theropoda</taxon>
        <taxon>Coelurosauria</taxon>
        <taxon>Aves</taxon>
        <taxon>Neognathae</taxon>
        <taxon>Neoaves</taxon>
        <taxon>Telluraves</taxon>
        <taxon>Australaves</taxon>
        <taxon>Passeriformes</taxon>
        <taxon>Pipridae</taxon>
        <taxon>Pipra</taxon>
    </lineage>
</organism>
<dbReference type="PANTHER" id="PTHR12080:SF18">
    <property type="entry name" value="SLAM FAMILY MEMBER 9"/>
    <property type="match status" value="1"/>
</dbReference>
<evidence type="ECO:0000313" key="8">
    <source>
        <dbReference type="RefSeq" id="XP_039246299.1"/>
    </source>
</evidence>
<evidence type="ECO:0000313" key="7">
    <source>
        <dbReference type="Proteomes" id="UP000504627"/>
    </source>
</evidence>
<dbReference type="InterPro" id="IPR013783">
    <property type="entry name" value="Ig-like_fold"/>
</dbReference>
<dbReference type="CTD" id="962"/>
<keyword evidence="4" id="KW-0325">Glycoprotein</keyword>
<evidence type="ECO:0000256" key="2">
    <source>
        <dbReference type="ARBA" id="ARBA00022729"/>
    </source>
</evidence>
<evidence type="ECO:0000256" key="5">
    <source>
        <dbReference type="SAM" id="MobiDB-lite"/>
    </source>
</evidence>
<dbReference type="PROSITE" id="PS50835">
    <property type="entry name" value="IG_LIKE"/>
    <property type="match status" value="1"/>
</dbReference>
<dbReference type="AlphaFoldDB" id="A0A7R5L6M3"/>
<evidence type="ECO:0000259" key="6">
    <source>
        <dbReference type="PROSITE" id="PS50835"/>
    </source>
</evidence>
<dbReference type="Proteomes" id="UP000504627">
    <property type="component" value="Unplaced"/>
</dbReference>
<feature type="domain" description="Ig-like" evidence="6">
    <location>
        <begin position="208"/>
        <end position="282"/>
    </location>
</feature>
<accession>A0A7R5L6M3</accession>
<keyword evidence="3" id="KW-0472">Membrane</keyword>
<dbReference type="RefSeq" id="XP_039246299.1">
    <property type="nucleotide sequence ID" value="XM_039390365.1"/>
</dbReference>
<dbReference type="GO" id="GO:0042110">
    <property type="term" value="P:T cell activation"/>
    <property type="evidence" value="ECO:0007669"/>
    <property type="project" value="TreeGrafter"/>
</dbReference>
<keyword evidence="7" id="KW-1185">Reference proteome</keyword>
<feature type="compositionally biased region" description="Pro residues" evidence="5">
    <location>
        <begin position="30"/>
        <end position="48"/>
    </location>
</feature>
<evidence type="ECO:0000256" key="1">
    <source>
        <dbReference type="ARBA" id="ARBA00004370"/>
    </source>
</evidence>
<dbReference type="InterPro" id="IPR015631">
    <property type="entry name" value="CD2/SLAM_rcpt"/>
</dbReference>
<dbReference type="InterPro" id="IPR003599">
    <property type="entry name" value="Ig_sub"/>
</dbReference>
<dbReference type="InterPro" id="IPR036179">
    <property type="entry name" value="Ig-like_dom_sf"/>
</dbReference>
<protein>
    <submittedName>
        <fullName evidence="8">CD48 antigen</fullName>
    </submittedName>
</protein>
<dbReference type="InParanoid" id="A0A7R5L6M3"/>
<dbReference type="PANTHER" id="PTHR12080">
    <property type="entry name" value="SIGNALING LYMPHOCYTIC ACTIVATION MOLECULE"/>
    <property type="match status" value="1"/>
</dbReference>
<dbReference type="InterPro" id="IPR007110">
    <property type="entry name" value="Ig-like_dom"/>
</dbReference>
<comment type="subcellular location">
    <subcellularLocation>
        <location evidence="1">Membrane</location>
    </subcellularLocation>
</comment>
<gene>
    <name evidence="8" type="primary">CD48</name>
</gene>
<feature type="non-terminal residue" evidence="8">
    <location>
        <position position="1"/>
    </location>
</feature>
<keyword evidence="2" id="KW-0732">Signal</keyword>
<dbReference type="SMART" id="SM00409">
    <property type="entry name" value="IG"/>
    <property type="match status" value="2"/>
</dbReference>
<name>A0A7R5L6M3_9PASS</name>